<accession>A0A9P6B5Q2</accession>
<evidence type="ECO:0000313" key="2">
    <source>
        <dbReference type="EMBL" id="KAF9518209.1"/>
    </source>
</evidence>
<organism evidence="2 3">
    <name type="scientific">Hydnum rufescens UP504</name>
    <dbReference type="NCBI Taxonomy" id="1448309"/>
    <lineage>
        <taxon>Eukaryota</taxon>
        <taxon>Fungi</taxon>
        <taxon>Dikarya</taxon>
        <taxon>Basidiomycota</taxon>
        <taxon>Agaricomycotina</taxon>
        <taxon>Agaricomycetes</taxon>
        <taxon>Cantharellales</taxon>
        <taxon>Hydnaceae</taxon>
        <taxon>Hydnum</taxon>
    </lineage>
</organism>
<dbReference type="AlphaFoldDB" id="A0A9P6B5Q2"/>
<protein>
    <submittedName>
        <fullName evidence="2">Uncharacterized protein</fullName>
    </submittedName>
</protein>
<sequence length="145" mass="15402">MRRASQVTGSPNASNSTYLTPGPETPSNTPIEAPPPGPRILYSSIVEPCLPASAQSRHKRPPDSVLGTIRSEVETLALSDATMYITTSSAVCGKIQGAQRIHQIIWHLLELLAQVQSQESGFSLLVHVHAPLEKPANSNGSASTP</sequence>
<dbReference type="Proteomes" id="UP000886523">
    <property type="component" value="Unassembled WGS sequence"/>
</dbReference>
<evidence type="ECO:0000313" key="3">
    <source>
        <dbReference type="Proteomes" id="UP000886523"/>
    </source>
</evidence>
<proteinExistence type="predicted"/>
<dbReference type="EMBL" id="MU128926">
    <property type="protein sequence ID" value="KAF9518209.1"/>
    <property type="molecule type" value="Genomic_DNA"/>
</dbReference>
<name>A0A9P6B5Q2_9AGAM</name>
<comment type="caution">
    <text evidence="2">The sequence shown here is derived from an EMBL/GenBank/DDBJ whole genome shotgun (WGS) entry which is preliminary data.</text>
</comment>
<evidence type="ECO:0000256" key="1">
    <source>
        <dbReference type="SAM" id="MobiDB-lite"/>
    </source>
</evidence>
<gene>
    <name evidence="2" type="ORF">BS47DRAFT_327842</name>
</gene>
<reference evidence="2" key="1">
    <citation type="journal article" date="2020" name="Nat. Commun.">
        <title>Large-scale genome sequencing of mycorrhizal fungi provides insights into the early evolution of symbiotic traits.</title>
        <authorList>
            <person name="Miyauchi S."/>
            <person name="Kiss E."/>
            <person name="Kuo A."/>
            <person name="Drula E."/>
            <person name="Kohler A."/>
            <person name="Sanchez-Garcia M."/>
            <person name="Morin E."/>
            <person name="Andreopoulos B."/>
            <person name="Barry K.W."/>
            <person name="Bonito G."/>
            <person name="Buee M."/>
            <person name="Carver A."/>
            <person name="Chen C."/>
            <person name="Cichocki N."/>
            <person name="Clum A."/>
            <person name="Culley D."/>
            <person name="Crous P.W."/>
            <person name="Fauchery L."/>
            <person name="Girlanda M."/>
            <person name="Hayes R.D."/>
            <person name="Keri Z."/>
            <person name="LaButti K."/>
            <person name="Lipzen A."/>
            <person name="Lombard V."/>
            <person name="Magnuson J."/>
            <person name="Maillard F."/>
            <person name="Murat C."/>
            <person name="Nolan M."/>
            <person name="Ohm R.A."/>
            <person name="Pangilinan J."/>
            <person name="Pereira M.F."/>
            <person name="Perotto S."/>
            <person name="Peter M."/>
            <person name="Pfister S."/>
            <person name="Riley R."/>
            <person name="Sitrit Y."/>
            <person name="Stielow J.B."/>
            <person name="Szollosi G."/>
            <person name="Zifcakova L."/>
            <person name="Stursova M."/>
            <person name="Spatafora J.W."/>
            <person name="Tedersoo L."/>
            <person name="Vaario L.M."/>
            <person name="Yamada A."/>
            <person name="Yan M."/>
            <person name="Wang P."/>
            <person name="Xu J."/>
            <person name="Bruns T."/>
            <person name="Baldrian P."/>
            <person name="Vilgalys R."/>
            <person name="Dunand C."/>
            <person name="Henrissat B."/>
            <person name="Grigoriev I.V."/>
            <person name="Hibbett D."/>
            <person name="Nagy L.G."/>
            <person name="Martin F.M."/>
        </authorList>
    </citation>
    <scope>NUCLEOTIDE SEQUENCE</scope>
    <source>
        <strain evidence="2">UP504</strain>
    </source>
</reference>
<keyword evidence="3" id="KW-1185">Reference proteome</keyword>
<feature type="region of interest" description="Disordered" evidence="1">
    <location>
        <begin position="1"/>
        <end position="39"/>
    </location>
</feature>
<feature type="compositionally biased region" description="Polar residues" evidence="1">
    <location>
        <begin position="1"/>
        <end position="30"/>
    </location>
</feature>